<keyword evidence="10" id="KW-0539">Nucleus</keyword>
<dbReference type="FunFam" id="3.30.160.60:FF:001270">
    <property type="entry name" value="zinc finger protein 583 isoform X1"/>
    <property type="match status" value="1"/>
</dbReference>
<dbReference type="GO" id="GO:0003677">
    <property type="term" value="F:DNA binding"/>
    <property type="evidence" value="ECO:0007669"/>
    <property type="project" value="UniProtKB-KW"/>
</dbReference>
<evidence type="ECO:0000256" key="8">
    <source>
        <dbReference type="ARBA" id="ARBA00023125"/>
    </source>
</evidence>
<keyword evidence="8" id="KW-0238">DNA-binding</keyword>
<proteinExistence type="inferred from homology"/>
<dbReference type="FunFam" id="3.30.160.60:FF:000295">
    <property type="entry name" value="zinc finger protein 19"/>
    <property type="match status" value="2"/>
</dbReference>
<dbReference type="FunFam" id="3.30.160.60:FF:000759">
    <property type="entry name" value="zinc finger protein 16"/>
    <property type="match status" value="1"/>
</dbReference>
<dbReference type="SUPFAM" id="SSF57667">
    <property type="entry name" value="beta-beta-alpha zinc fingers"/>
    <property type="match status" value="5"/>
</dbReference>
<evidence type="ECO:0000256" key="11">
    <source>
        <dbReference type="PROSITE-ProRule" id="PRU00042"/>
    </source>
</evidence>
<evidence type="ECO:0000313" key="14">
    <source>
        <dbReference type="Ensembl" id="ENSFTIP00000018021.1"/>
    </source>
</evidence>
<keyword evidence="3" id="KW-0479">Metal-binding</keyword>
<dbReference type="FunFam" id="3.30.160.60:FF:000737">
    <property type="entry name" value="Zinc finger protein 565"/>
    <property type="match status" value="1"/>
</dbReference>
<evidence type="ECO:0000259" key="13">
    <source>
        <dbReference type="PROSITE" id="PS50157"/>
    </source>
</evidence>
<dbReference type="InterPro" id="IPR050758">
    <property type="entry name" value="Znf_C2H2-type"/>
</dbReference>
<dbReference type="Ensembl" id="ENSFTIT00000018782.1">
    <property type="protein sequence ID" value="ENSFTIP00000018021.1"/>
    <property type="gene ID" value="ENSFTIG00000011901.1"/>
</dbReference>
<name>A0A8C4UV14_FALTI</name>
<feature type="domain" description="C2H2-type" evidence="13">
    <location>
        <begin position="303"/>
        <end position="330"/>
    </location>
</feature>
<feature type="region of interest" description="Disordered" evidence="12">
    <location>
        <begin position="71"/>
        <end position="110"/>
    </location>
</feature>
<dbReference type="Pfam" id="PF00096">
    <property type="entry name" value="zf-C2H2"/>
    <property type="match status" value="6"/>
</dbReference>
<feature type="domain" description="C2H2-type" evidence="13">
    <location>
        <begin position="134"/>
        <end position="161"/>
    </location>
</feature>
<evidence type="ECO:0000256" key="4">
    <source>
        <dbReference type="ARBA" id="ARBA00022737"/>
    </source>
</evidence>
<evidence type="ECO:0000256" key="1">
    <source>
        <dbReference type="ARBA" id="ARBA00004123"/>
    </source>
</evidence>
<dbReference type="InterPro" id="IPR013087">
    <property type="entry name" value="Znf_C2H2_type"/>
</dbReference>
<dbReference type="AlphaFoldDB" id="A0A8C4UV14"/>
<dbReference type="GO" id="GO:0003700">
    <property type="term" value="F:DNA-binding transcription factor activity"/>
    <property type="evidence" value="ECO:0007669"/>
    <property type="project" value="UniProtKB-ARBA"/>
</dbReference>
<feature type="domain" description="C2H2-type" evidence="13">
    <location>
        <begin position="191"/>
        <end position="218"/>
    </location>
</feature>
<sequence>ASLQRCTLPFLHPVYIPATSIYSSLTAEGRKYQNILYLKVYLLNFYNLAPFDFPLSKVSCPACIPEPVEHEGLPSGLSKENSSQSPAQDPVLPRRSERVQRPLGKRQSRATLRGSFRRLPDIIQQRNPSVGRLMICGDCGKSFRVSSNLVQHRRIHTGEKPFACTECGESFRQRSSALTRHQRVHTGEKPYECAECGKSFSQSSELMKHQRVHTGEKPYECSECGKSFTVSSALIQHRRFHMGERPYGCTECGKSFTVSSHLIQHRRFHTGERPFECTECGKSFLWRSALLRHHRVHTGERPYACADCGDSFRQSAHLIQHRRIHTGERPYACADCGKGFTVSSALLRHQQIHRGGDQQPGVLHLSVLCPGPAPPQAAGPTGCPPRPCLSLWHLASTQARARAPALPVNDAQLCLKPPNKNHP</sequence>
<evidence type="ECO:0000313" key="15">
    <source>
        <dbReference type="Proteomes" id="UP000694562"/>
    </source>
</evidence>
<comment type="similarity">
    <text evidence="2">Belongs to the krueppel C2H2-type zinc-finger protein family.</text>
</comment>
<keyword evidence="15" id="KW-1185">Reference proteome</keyword>
<keyword evidence="4" id="KW-0677">Repeat</keyword>
<keyword evidence="9" id="KW-0804">Transcription</keyword>
<feature type="domain" description="C2H2-type" evidence="13">
    <location>
        <begin position="219"/>
        <end position="246"/>
    </location>
</feature>
<feature type="domain" description="C2H2-type" evidence="13">
    <location>
        <begin position="162"/>
        <end position="190"/>
    </location>
</feature>
<dbReference type="PANTHER" id="PTHR23234">
    <property type="entry name" value="ZNF44 PROTEIN"/>
    <property type="match status" value="1"/>
</dbReference>
<organism evidence="14 15">
    <name type="scientific">Falco tinnunculus</name>
    <name type="common">Common kestrel</name>
    <dbReference type="NCBI Taxonomy" id="100819"/>
    <lineage>
        <taxon>Eukaryota</taxon>
        <taxon>Metazoa</taxon>
        <taxon>Chordata</taxon>
        <taxon>Craniata</taxon>
        <taxon>Vertebrata</taxon>
        <taxon>Euteleostomi</taxon>
        <taxon>Archelosauria</taxon>
        <taxon>Archosauria</taxon>
        <taxon>Dinosauria</taxon>
        <taxon>Saurischia</taxon>
        <taxon>Theropoda</taxon>
        <taxon>Coelurosauria</taxon>
        <taxon>Aves</taxon>
        <taxon>Neognathae</taxon>
        <taxon>Neoaves</taxon>
        <taxon>Telluraves</taxon>
        <taxon>Australaves</taxon>
        <taxon>Falconiformes</taxon>
        <taxon>Falconidae</taxon>
        <taxon>Falco</taxon>
    </lineage>
</organism>
<feature type="domain" description="C2H2-type" evidence="13">
    <location>
        <begin position="275"/>
        <end position="302"/>
    </location>
</feature>
<dbReference type="GO" id="GO:0045892">
    <property type="term" value="P:negative regulation of DNA-templated transcription"/>
    <property type="evidence" value="ECO:0007669"/>
    <property type="project" value="UniProtKB-ARBA"/>
</dbReference>
<dbReference type="PROSITE" id="PS50157">
    <property type="entry name" value="ZINC_FINGER_C2H2_2"/>
    <property type="match status" value="8"/>
</dbReference>
<keyword evidence="7" id="KW-0805">Transcription regulation</keyword>
<dbReference type="Pfam" id="PF13465">
    <property type="entry name" value="zf-H2C2_2"/>
    <property type="match status" value="1"/>
</dbReference>
<evidence type="ECO:0000256" key="7">
    <source>
        <dbReference type="ARBA" id="ARBA00023015"/>
    </source>
</evidence>
<dbReference type="InterPro" id="IPR036236">
    <property type="entry name" value="Znf_C2H2_sf"/>
</dbReference>
<evidence type="ECO:0000256" key="2">
    <source>
        <dbReference type="ARBA" id="ARBA00006991"/>
    </source>
</evidence>
<reference evidence="14" key="1">
    <citation type="submission" date="2025-08" db="UniProtKB">
        <authorList>
            <consortium name="Ensembl"/>
        </authorList>
    </citation>
    <scope>IDENTIFICATION</scope>
</reference>
<dbReference type="Proteomes" id="UP000694562">
    <property type="component" value="Unplaced"/>
</dbReference>
<accession>A0A8C4UV14</accession>
<dbReference type="FunFam" id="3.30.160.60:FF:002716">
    <property type="entry name" value="Zinc finger protein 212"/>
    <property type="match status" value="1"/>
</dbReference>
<keyword evidence="6" id="KW-0862">Zinc</keyword>
<dbReference type="SMART" id="SM00355">
    <property type="entry name" value="ZnF_C2H2"/>
    <property type="match status" value="8"/>
</dbReference>
<dbReference type="FunFam" id="3.30.160.60:FF:000566">
    <property type="entry name" value="zinc finger protein 133 isoform X2"/>
    <property type="match status" value="1"/>
</dbReference>
<dbReference type="GO" id="GO:0005634">
    <property type="term" value="C:nucleus"/>
    <property type="evidence" value="ECO:0007669"/>
    <property type="project" value="UniProtKB-SubCell"/>
</dbReference>
<evidence type="ECO:0000256" key="12">
    <source>
        <dbReference type="SAM" id="MobiDB-lite"/>
    </source>
</evidence>
<keyword evidence="5 11" id="KW-0863">Zinc-finger</keyword>
<dbReference type="GO" id="GO:0008270">
    <property type="term" value="F:zinc ion binding"/>
    <property type="evidence" value="ECO:0007669"/>
    <property type="project" value="UniProtKB-KW"/>
</dbReference>
<evidence type="ECO:0000256" key="6">
    <source>
        <dbReference type="ARBA" id="ARBA00022833"/>
    </source>
</evidence>
<evidence type="ECO:0000256" key="9">
    <source>
        <dbReference type="ARBA" id="ARBA00023163"/>
    </source>
</evidence>
<dbReference type="PROSITE" id="PS00028">
    <property type="entry name" value="ZINC_FINGER_C2H2_1"/>
    <property type="match status" value="7"/>
</dbReference>
<feature type="compositionally biased region" description="Polar residues" evidence="12">
    <location>
        <begin position="78"/>
        <end position="87"/>
    </location>
</feature>
<dbReference type="PANTHER" id="PTHR23234:SF8">
    <property type="entry name" value="C2H2-TYPE DOMAIN-CONTAINING PROTEIN"/>
    <property type="match status" value="1"/>
</dbReference>
<dbReference type="FunFam" id="3.30.160.60:FF:001437">
    <property type="entry name" value="Zinc finger protein 594"/>
    <property type="match status" value="1"/>
</dbReference>
<evidence type="ECO:0000256" key="10">
    <source>
        <dbReference type="ARBA" id="ARBA00023242"/>
    </source>
</evidence>
<evidence type="ECO:0000256" key="3">
    <source>
        <dbReference type="ARBA" id="ARBA00022723"/>
    </source>
</evidence>
<reference evidence="14" key="2">
    <citation type="submission" date="2025-09" db="UniProtKB">
        <authorList>
            <consortium name="Ensembl"/>
        </authorList>
    </citation>
    <scope>IDENTIFICATION</scope>
</reference>
<dbReference type="Gene3D" id="3.30.160.60">
    <property type="entry name" value="Classic Zinc Finger"/>
    <property type="match status" value="8"/>
</dbReference>
<feature type="domain" description="C2H2-type" evidence="13">
    <location>
        <begin position="331"/>
        <end position="358"/>
    </location>
</feature>
<protein>
    <recommendedName>
        <fullName evidence="13">C2H2-type domain-containing protein</fullName>
    </recommendedName>
</protein>
<comment type="subcellular location">
    <subcellularLocation>
        <location evidence="1">Nucleus</location>
    </subcellularLocation>
</comment>
<evidence type="ECO:0000256" key="5">
    <source>
        <dbReference type="ARBA" id="ARBA00022771"/>
    </source>
</evidence>
<feature type="domain" description="C2H2-type" evidence="13">
    <location>
        <begin position="247"/>
        <end position="274"/>
    </location>
</feature>